<feature type="coiled-coil region" evidence="1">
    <location>
        <begin position="229"/>
        <end position="256"/>
    </location>
</feature>
<feature type="domain" description="BHLH" evidence="3">
    <location>
        <begin position="185"/>
        <end position="239"/>
    </location>
</feature>
<keyword evidence="5" id="KW-1185">Reference proteome</keyword>
<comment type="caution">
    <text evidence="4">The sequence shown here is derived from an EMBL/GenBank/DDBJ whole genome shotgun (WGS) entry which is preliminary data.</text>
</comment>
<dbReference type="SMART" id="SM00353">
    <property type="entry name" value="HLH"/>
    <property type="match status" value="1"/>
</dbReference>
<feature type="region of interest" description="Disordered" evidence="2">
    <location>
        <begin position="133"/>
        <end position="192"/>
    </location>
</feature>
<protein>
    <recommendedName>
        <fullName evidence="3">BHLH domain-containing protein</fullName>
    </recommendedName>
</protein>
<dbReference type="PANTHER" id="PTHR47336:SF2">
    <property type="entry name" value="TRANSCRIPTION FACTOR HMS1-RELATED"/>
    <property type="match status" value="1"/>
</dbReference>
<accession>A0A3D8QT83</accession>
<proteinExistence type="predicted"/>
<dbReference type="PANTHER" id="PTHR47336">
    <property type="entry name" value="TRANSCRIPTION FACTOR HMS1-RELATED"/>
    <property type="match status" value="1"/>
</dbReference>
<reference evidence="4 5" key="1">
    <citation type="journal article" date="2018" name="IMA Fungus">
        <title>IMA Genome-F 9: Draft genome sequence of Annulohypoxylon stygium, Aspergillus mulundensis, Berkeleyomyces basicola (syn. Thielaviopsis basicola), Ceratocystis smalleyi, two Cercospora beticola strains, Coleophoma cylindrospora, Fusarium fracticaudum, Phialophora cf. hyalina, and Morchella septimelata.</title>
        <authorList>
            <person name="Wingfield B.D."/>
            <person name="Bills G.F."/>
            <person name="Dong Y."/>
            <person name="Huang W."/>
            <person name="Nel W.J."/>
            <person name="Swalarsk-Parry B.S."/>
            <person name="Vaghefi N."/>
            <person name="Wilken P.M."/>
            <person name="An Z."/>
            <person name="de Beer Z.W."/>
            <person name="De Vos L."/>
            <person name="Chen L."/>
            <person name="Duong T.A."/>
            <person name="Gao Y."/>
            <person name="Hammerbacher A."/>
            <person name="Kikkert J.R."/>
            <person name="Li Y."/>
            <person name="Li H."/>
            <person name="Li K."/>
            <person name="Li Q."/>
            <person name="Liu X."/>
            <person name="Ma X."/>
            <person name="Naidoo K."/>
            <person name="Pethybridge S.J."/>
            <person name="Sun J."/>
            <person name="Steenkamp E.T."/>
            <person name="van der Nest M.A."/>
            <person name="van Wyk S."/>
            <person name="Wingfield M.J."/>
            <person name="Xiong C."/>
            <person name="Yue Q."/>
            <person name="Zhang X."/>
        </authorList>
    </citation>
    <scope>NUCLEOTIDE SEQUENCE [LARGE SCALE GENOMIC DNA]</scope>
    <source>
        <strain evidence="4 5">BP6252</strain>
    </source>
</reference>
<dbReference type="Gene3D" id="4.10.280.10">
    <property type="entry name" value="Helix-loop-helix DNA-binding domain"/>
    <property type="match status" value="1"/>
</dbReference>
<evidence type="ECO:0000256" key="1">
    <source>
        <dbReference type="SAM" id="Coils"/>
    </source>
</evidence>
<dbReference type="STRING" id="1849047.A0A3D8QT83"/>
<keyword evidence="1" id="KW-0175">Coiled coil</keyword>
<name>A0A3D8QT83_9HELO</name>
<feature type="compositionally biased region" description="Acidic residues" evidence="2">
    <location>
        <begin position="133"/>
        <end position="144"/>
    </location>
</feature>
<evidence type="ECO:0000313" key="4">
    <source>
        <dbReference type="EMBL" id="RDW64724.1"/>
    </source>
</evidence>
<gene>
    <name evidence="4" type="ORF">BP6252_10375</name>
</gene>
<dbReference type="InterPro" id="IPR011598">
    <property type="entry name" value="bHLH_dom"/>
</dbReference>
<dbReference type="EMBL" id="PDLM01000012">
    <property type="protein sequence ID" value="RDW64724.1"/>
    <property type="molecule type" value="Genomic_DNA"/>
</dbReference>
<organism evidence="4 5">
    <name type="scientific">Coleophoma cylindrospora</name>
    <dbReference type="NCBI Taxonomy" id="1849047"/>
    <lineage>
        <taxon>Eukaryota</taxon>
        <taxon>Fungi</taxon>
        <taxon>Dikarya</taxon>
        <taxon>Ascomycota</taxon>
        <taxon>Pezizomycotina</taxon>
        <taxon>Leotiomycetes</taxon>
        <taxon>Helotiales</taxon>
        <taxon>Dermateaceae</taxon>
        <taxon>Coleophoma</taxon>
    </lineage>
</organism>
<dbReference type="OrthoDB" id="3529902at2759"/>
<evidence type="ECO:0000259" key="3">
    <source>
        <dbReference type="PROSITE" id="PS50888"/>
    </source>
</evidence>
<dbReference type="Pfam" id="PF00010">
    <property type="entry name" value="HLH"/>
    <property type="match status" value="1"/>
</dbReference>
<dbReference type="Proteomes" id="UP000256645">
    <property type="component" value="Unassembled WGS sequence"/>
</dbReference>
<sequence length="300" mass="33325">MEPGQAVHDYFPMSDPLNSHGAASWAQQDWSRPMAWGDSPPHHSPSGVMPIWQYTQAALSRGESTMPYYPHNDAPLTPVPTNPITSPASGNYPDKFENTRFVSGGPNYRMPGSYSNNESPRAGVSIPQYIAEVEGEDEEEEDSDNYTMWSTQDQSPSIPAAAPRTSSSRPGHRRTQSSSDVTSRSAKRAHTVVERNYRERLNDKIADLALYLFDTSSDSRTKPSKSLVMTRAKERLKQLESRNKQLESEVVKLRQHIAILDHIVASSRGGSAEHQPPQQPQPQQQQQQQHPVGLGLQVAG</sequence>
<feature type="compositionally biased region" description="Polar residues" evidence="2">
    <location>
        <begin position="145"/>
        <end position="157"/>
    </location>
</feature>
<evidence type="ECO:0000313" key="5">
    <source>
        <dbReference type="Proteomes" id="UP000256645"/>
    </source>
</evidence>
<dbReference type="PROSITE" id="PS50888">
    <property type="entry name" value="BHLH"/>
    <property type="match status" value="1"/>
</dbReference>
<dbReference type="AlphaFoldDB" id="A0A3D8QT83"/>
<dbReference type="InterPro" id="IPR036638">
    <property type="entry name" value="HLH_DNA-bd_sf"/>
</dbReference>
<evidence type="ECO:0000256" key="2">
    <source>
        <dbReference type="SAM" id="MobiDB-lite"/>
    </source>
</evidence>
<feature type="region of interest" description="Disordered" evidence="2">
    <location>
        <begin position="264"/>
        <end position="300"/>
    </location>
</feature>
<dbReference type="GO" id="GO:0046983">
    <property type="term" value="F:protein dimerization activity"/>
    <property type="evidence" value="ECO:0007669"/>
    <property type="project" value="InterPro"/>
</dbReference>
<dbReference type="InterPro" id="IPR052099">
    <property type="entry name" value="Regulatory_TF_Diverse"/>
</dbReference>
<feature type="region of interest" description="Disordered" evidence="2">
    <location>
        <begin position="17"/>
        <end position="43"/>
    </location>
</feature>
<dbReference type="SUPFAM" id="SSF47459">
    <property type="entry name" value="HLH, helix-loop-helix DNA-binding domain"/>
    <property type="match status" value="1"/>
</dbReference>